<sequence>MRRRRLAALLAVAFAVVAALAGPGVAHAADTQVMYRLYNQWSGEHLYTADAKERDALAGLGWTKEGEGWVAPTKSGTPVYRLYNPYAPQGDHHYTTDENEYDELGRIGWRKEGVGWYSDDDKGVELHRLFNPYAQSCTHHYTAGAEERDALVKIGWRYEGTAWYGVDAGSSGGANGYDYVLRSGVTQLEDYTPTGDTSFKAPSSQSDLKVGDKIVLEATEENPFGAAGTVTAVTKNSDGTVSVTFKQATDPSEVFYSLEATQWDVAIDSSMAEVEGAVSGAGGVSAEDSWSPSGGAIGDGFNIKLDNSGSYVKGNFSVKPTIGYDVKWTLFGGLERCVLELEGDASINAQAHVQNKNAGKDVKILEAKVPIAYGFSVDIPLYVHVSLEGDLTASVDYQMDTTVRLDDGEWVSKDNSTFTTELSAAIHMRLGGKVGAELKWLEVQLVDAAVDAGADGTAKTTVRETGLTCSDLNAYAYLGVEVGTGTNYLVKLGWTLDKDLINEKNSPLKLAWHFEDGERVPECTYGKDGEKPGEPEGPSGDVQTGTDPDFDGMPFLTDEGWGTEPIWQEDEDGDAELAEPFYINAGTSVTIKTSKDYSASLMFGIDGNTVYRTKTQTNAQLSTGVLMHPDSLNDDDFITIEVLVGRVKVWSIHCSGEGAWRSQIPSVTFDTCETEEFPLELSQYSLTMHVGDTFKLEASQSVTDLYNKHGFEYDGKKVWTWSEDDWRIATADVDDNEMAATITARAPGETYIRVRFGTTIGGNANHFERICKVTVVE</sequence>
<keyword evidence="5" id="KW-1185">Reference proteome</keyword>
<evidence type="ECO:0000259" key="3">
    <source>
        <dbReference type="Pfam" id="PF18885"/>
    </source>
</evidence>
<proteinExistence type="predicted"/>
<dbReference type="RefSeq" id="WP_289511185.1">
    <property type="nucleotide sequence ID" value="NZ_JAUDEA010000006.1"/>
</dbReference>
<dbReference type="InterPro" id="IPR043708">
    <property type="entry name" value="DUF5648"/>
</dbReference>
<reference evidence="4 5" key="2">
    <citation type="submission" date="2023-06" db="EMBL/GenBank/DDBJ databases">
        <title>Identification and characterization of horizontal gene transfer across gut microbiota members of farm animals based on homology search.</title>
        <authorList>
            <person name="Schwarzerova J."/>
            <person name="Nykrynova M."/>
            <person name="Jureckova K."/>
            <person name="Cejkova D."/>
            <person name="Rychlik I."/>
        </authorList>
    </citation>
    <scope>NUCLEOTIDE SEQUENCE [LARGE SCALE GENOMIC DNA]</scope>
    <source>
        <strain evidence="4 5">153_Feed</strain>
    </source>
</reference>
<feature type="chain" id="PRO_5046981382" description="DUF5648 domain-containing protein" evidence="2">
    <location>
        <begin position="29"/>
        <end position="777"/>
    </location>
</feature>
<name>A0ABT7V3C1_9ACTN</name>
<keyword evidence="2" id="KW-0732">Signal</keyword>
<evidence type="ECO:0000256" key="1">
    <source>
        <dbReference type="SAM" id="MobiDB-lite"/>
    </source>
</evidence>
<protein>
    <recommendedName>
        <fullName evidence="3">DUF5648 domain-containing protein</fullName>
    </recommendedName>
</protein>
<accession>A0ABT7V3C1</accession>
<dbReference type="Gene3D" id="2.60.40.1080">
    <property type="match status" value="1"/>
</dbReference>
<feature type="signal peptide" evidence="2">
    <location>
        <begin position="1"/>
        <end position="28"/>
    </location>
</feature>
<evidence type="ECO:0000313" key="5">
    <source>
        <dbReference type="Proteomes" id="UP001529256"/>
    </source>
</evidence>
<reference evidence="5" key="1">
    <citation type="submission" date="2023-06" db="EMBL/GenBank/DDBJ databases">
        <title>Identification and characterization of horizontal gene transfer across gut microbiota members of farm animals based on homology search.</title>
        <authorList>
            <person name="Zeman M."/>
            <person name="Kubasova T."/>
            <person name="Jahodarova E."/>
            <person name="Nykrynova M."/>
            <person name="Rychlik I."/>
        </authorList>
    </citation>
    <scope>NUCLEOTIDE SEQUENCE [LARGE SCALE GENOMIC DNA]</scope>
    <source>
        <strain evidence="5">153_Feed</strain>
    </source>
</reference>
<organism evidence="4 5">
    <name type="scientific">Thermophilibacter provencensis</name>
    <dbReference type="NCBI Taxonomy" id="1852386"/>
    <lineage>
        <taxon>Bacteria</taxon>
        <taxon>Bacillati</taxon>
        <taxon>Actinomycetota</taxon>
        <taxon>Coriobacteriia</taxon>
        <taxon>Coriobacteriales</taxon>
        <taxon>Atopobiaceae</taxon>
        <taxon>Thermophilibacter</taxon>
    </lineage>
</organism>
<evidence type="ECO:0000256" key="2">
    <source>
        <dbReference type="SAM" id="SignalP"/>
    </source>
</evidence>
<reference evidence="4 5" key="3">
    <citation type="submission" date="2023-06" db="EMBL/GenBank/DDBJ databases">
        <authorList>
            <person name="Zeman M."/>
            <person name="Kubasova T."/>
            <person name="Jahodarova E."/>
            <person name="Nykrynova M."/>
            <person name="Rychlik I."/>
        </authorList>
    </citation>
    <scope>NUCLEOTIDE SEQUENCE [LARGE SCALE GENOMIC DNA]</scope>
    <source>
        <strain evidence="4 5">153_Feed</strain>
    </source>
</reference>
<feature type="region of interest" description="Disordered" evidence="1">
    <location>
        <begin position="523"/>
        <end position="547"/>
    </location>
</feature>
<gene>
    <name evidence="4" type="ORF">QUW25_05335</name>
</gene>
<dbReference type="Proteomes" id="UP001529256">
    <property type="component" value="Unassembled WGS sequence"/>
</dbReference>
<comment type="caution">
    <text evidence="4">The sequence shown here is derived from an EMBL/GenBank/DDBJ whole genome shotgun (WGS) entry which is preliminary data.</text>
</comment>
<evidence type="ECO:0000313" key="4">
    <source>
        <dbReference type="EMBL" id="MDM8271094.1"/>
    </source>
</evidence>
<dbReference type="Pfam" id="PF18885">
    <property type="entry name" value="DUF5648"/>
    <property type="match status" value="1"/>
</dbReference>
<feature type="domain" description="DUF5648" evidence="3">
    <location>
        <begin position="34"/>
        <end position="165"/>
    </location>
</feature>
<dbReference type="EMBL" id="JAUDEA010000006">
    <property type="protein sequence ID" value="MDM8271094.1"/>
    <property type="molecule type" value="Genomic_DNA"/>
</dbReference>
<feature type="compositionally biased region" description="Basic and acidic residues" evidence="1">
    <location>
        <begin position="523"/>
        <end position="534"/>
    </location>
</feature>